<accession>A0AAJ6UYZ7</accession>
<sequence length="301" mass="33215">MNESISNSILIIIIVIIILYFAQGREREHTICGSCLTSGINLIVIPRPKTKLEASPKALFKISTLAMDTISSSMSALKVPAFPSTLPELQNLRTPHVSHQLPPNLTTKPTSSISNGTPSKTKTLSFKNLNPPLFSNISQSSSHNSSPHIHRNPVSGYAAALVDIARCKSSLDIVQNDVLKLLKLLQNEQIQAVLGSPFVGDKEKGQVVKEVAKRGKFNKYLVGLVKMLIDRNKVMIVSDVLMEFERICDEMSGTRVVLVPSPKKMKEDQLFWIAKTVQNLTGAVNVKVKNFFDERLPAFVV</sequence>
<keyword evidence="8" id="KW-0066">ATP synthesis</keyword>
<keyword evidence="11" id="KW-1185">Reference proteome</keyword>
<comment type="subunit">
    <text evidence="3">F-type ATPases have 2 components, CF(1) - the catalytic core - and CF(0) - the membrane proton channel. CF(1) has five subunits: alpha(3), beta(3), gamma(1), delta(1), epsilon(1). CF(0) has three main subunits: a, b and c.</text>
</comment>
<dbReference type="InterPro" id="IPR026015">
    <property type="entry name" value="ATP_synth_OSCP/delta_N_sf"/>
</dbReference>
<evidence type="ECO:0000256" key="2">
    <source>
        <dbReference type="ARBA" id="ARBA00007046"/>
    </source>
</evidence>
<reference evidence="12" key="1">
    <citation type="submission" date="2025-08" db="UniProtKB">
        <authorList>
            <consortium name="RefSeq"/>
        </authorList>
    </citation>
    <scope>IDENTIFICATION</scope>
</reference>
<dbReference type="GeneID" id="105135535"/>
<comment type="similarity">
    <text evidence="2">Belongs to the ATPase delta chain family.</text>
</comment>
<evidence type="ECO:0000313" key="12">
    <source>
        <dbReference type="RefSeq" id="XP_011038752.1"/>
    </source>
</evidence>
<evidence type="ECO:0000256" key="7">
    <source>
        <dbReference type="ARBA" id="ARBA00023136"/>
    </source>
</evidence>
<keyword evidence="7 10" id="KW-0472">Membrane</keyword>
<evidence type="ECO:0000313" key="11">
    <source>
        <dbReference type="Proteomes" id="UP000694918"/>
    </source>
</evidence>
<dbReference type="InterPro" id="IPR000711">
    <property type="entry name" value="ATPase_OSCP/dsu"/>
</dbReference>
<evidence type="ECO:0000256" key="10">
    <source>
        <dbReference type="SAM" id="Phobius"/>
    </source>
</evidence>
<feature type="compositionally biased region" description="Polar residues" evidence="9">
    <location>
        <begin position="101"/>
        <end position="120"/>
    </location>
</feature>
<organism evidence="11 12">
    <name type="scientific">Populus euphratica</name>
    <name type="common">Euphrates poplar</name>
    <dbReference type="NCBI Taxonomy" id="75702"/>
    <lineage>
        <taxon>Eukaryota</taxon>
        <taxon>Viridiplantae</taxon>
        <taxon>Streptophyta</taxon>
        <taxon>Embryophyta</taxon>
        <taxon>Tracheophyta</taxon>
        <taxon>Spermatophyta</taxon>
        <taxon>Magnoliopsida</taxon>
        <taxon>eudicotyledons</taxon>
        <taxon>Gunneridae</taxon>
        <taxon>Pentapetalae</taxon>
        <taxon>rosids</taxon>
        <taxon>fabids</taxon>
        <taxon>Malpighiales</taxon>
        <taxon>Salicaceae</taxon>
        <taxon>Saliceae</taxon>
        <taxon>Populus</taxon>
    </lineage>
</organism>
<keyword evidence="5" id="KW-0375">Hydrogen ion transport</keyword>
<name>A0AAJ6UYZ7_POPEU</name>
<feature type="region of interest" description="Disordered" evidence="9">
    <location>
        <begin position="96"/>
        <end position="120"/>
    </location>
</feature>
<dbReference type="GO" id="GO:0016020">
    <property type="term" value="C:membrane"/>
    <property type="evidence" value="ECO:0007669"/>
    <property type="project" value="UniProtKB-SubCell"/>
</dbReference>
<dbReference type="RefSeq" id="XP_011038752.1">
    <property type="nucleotide sequence ID" value="XM_011040450.1"/>
</dbReference>
<evidence type="ECO:0000256" key="4">
    <source>
        <dbReference type="ARBA" id="ARBA00022448"/>
    </source>
</evidence>
<dbReference type="Gene3D" id="1.10.520.20">
    <property type="entry name" value="N-terminal domain of the delta subunit of the F1F0-ATP synthase"/>
    <property type="match status" value="1"/>
</dbReference>
<dbReference type="NCBIfam" id="TIGR01145">
    <property type="entry name" value="ATP_synt_delta"/>
    <property type="match status" value="1"/>
</dbReference>
<evidence type="ECO:0000256" key="5">
    <source>
        <dbReference type="ARBA" id="ARBA00022781"/>
    </source>
</evidence>
<keyword evidence="10" id="KW-0812">Transmembrane</keyword>
<dbReference type="PANTHER" id="PTHR11910">
    <property type="entry name" value="ATP SYNTHASE DELTA CHAIN"/>
    <property type="match status" value="1"/>
</dbReference>
<protein>
    <submittedName>
        <fullName evidence="12">ATP synthase delta chain, chloroplastic</fullName>
    </submittedName>
</protein>
<comment type="subcellular location">
    <subcellularLocation>
        <location evidence="1">Membrane</location>
    </subcellularLocation>
</comment>
<evidence type="ECO:0000256" key="9">
    <source>
        <dbReference type="SAM" id="MobiDB-lite"/>
    </source>
</evidence>
<evidence type="ECO:0000256" key="1">
    <source>
        <dbReference type="ARBA" id="ARBA00004370"/>
    </source>
</evidence>
<gene>
    <name evidence="12" type="primary">LOC105135535</name>
</gene>
<dbReference type="Pfam" id="PF00213">
    <property type="entry name" value="OSCP"/>
    <property type="match status" value="1"/>
</dbReference>
<evidence type="ECO:0000256" key="8">
    <source>
        <dbReference type="ARBA" id="ARBA00023310"/>
    </source>
</evidence>
<dbReference type="GO" id="GO:0046933">
    <property type="term" value="F:proton-transporting ATP synthase activity, rotational mechanism"/>
    <property type="evidence" value="ECO:0007669"/>
    <property type="project" value="InterPro"/>
</dbReference>
<dbReference type="AlphaFoldDB" id="A0AAJ6UYZ7"/>
<evidence type="ECO:0000256" key="6">
    <source>
        <dbReference type="ARBA" id="ARBA00023065"/>
    </source>
</evidence>
<evidence type="ECO:0000256" key="3">
    <source>
        <dbReference type="ARBA" id="ARBA00011648"/>
    </source>
</evidence>
<proteinExistence type="inferred from homology"/>
<keyword evidence="4" id="KW-0813">Transport</keyword>
<keyword evidence="10" id="KW-1133">Transmembrane helix</keyword>
<dbReference type="Proteomes" id="UP000694918">
    <property type="component" value="Unplaced"/>
</dbReference>
<feature type="transmembrane region" description="Helical" evidence="10">
    <location>
        <begin position="6"/>
        <end position="22"/>
    </location>
</feature>
<dbReference type="KEGG" id="peu:105135535"/>
<dbReference type="SUPFAM" id="SSF47928">
    <property type="entry name" value="N-terminal domain of the delta subunit of the F1F0-ATP synthase"/>
    <property type="match status" value="1"/>
</dbReference>
<keyword evidence="6" id="KW-0406">Ion transport</keyword>